<proteinExistence type="predicted"/>
<gene>
    <name evidence="1" type="ORF">VC03_04890</name>
</gene>
<dbReference type="STRING" id="187101.VC03_04890"/>
<sequence length="285" mass="33596">MNELLKKIEKSKSIDLNLELKTLILDDIKALLLSTYIVDNNIAQVRESYDKKDATSEISDTTKFYLESIRKGENKEGIKDKVFSNLIDRGVIQAIKNIKAHFSLIELINETNLITLQFLKNFYPKLSKKYDEKKISEIFDVYCAIKQLMLQIKKENEEFSTKISILVYLKVRDRLEKNEELNSVLKGMGLKKEYFENLDQMYRGIEIEDLGDVYSYTEKVTDEFNSNRQIFMFNYFEENLLIKYLNLEDKKNTKDDICKALKIEDKKYDEMLNDILKKVSETEEA</sequence>
<organism evidence="1 2">
    <name type="scientific">Sneathia vaginalis</name>
    <dbReference type="NCBI Taxonomy" id="187101"/>
    <lineage>
        <taxon>Bacteria</taxon>
        <taxon>Fusobacteriati</taxon>
        <taxon>Fusobacteriota</taxon>
        <taxon>Fusobacteriia</taxon>
        <taxon>Fusobacteriales</taxon>
        <taxon>Leptotrichiaceae</taxon>
        <taxon>Sneathia</taxon>
    </lineage>
</organism>
<dbReference type="HOGENOM" id="CLU_976268_0_0_0"/>
<dbReference type="RefSeq" id="WP_046328926.1">
    <property type="nucleotide sequence ID" value="NZ_CAUPIC010000003.1"/>
</dbReference>
<dbReference type="PATRIC" id="fig|1069640.6.peg.970"/>
<dbReference type="Proteomes" id="UP000033103">
    <property type="component" value="Chromosome"/>
</dbReference>
<keyword evidence="2" id="KW-1185">Reference proteome</keyword>
<name>A0A0E3ZBY7_9FUSO</name>
<evidence type="ECO:0000313" key="2">
    <source>
        <dbReference type="Proteomes" id="UP000033103"/>
    </source>
</evidence>
<protein>
    <submittedName>
        <fullName evidence="1">Uncharacterized protein</fullName>
    </submittedName>
</protein>
<dbReference type="OrthoDB" id="95062at2"/>
<reference evidence="1 2" key="1">
    <citation type="journal article" date="2012" name="BMC Genomics">
        <title>Genomic sequence analysis and characterization of Sneathia amnii sp. nov.</title>
        <authorList>
            <consortium name="Vaginal Microbiome Consortium (additional members)"/>
            <person name="Harwich M.D.Jr."/>
            <person name="Serrano M.G."/>
            <person name="Fettweis J.M."/>
            <person name="Alves J.M."/>
            <person name="Reimers M.A."/>
            <person name="Buck G.A."/>
            <person name="Jefferson K.K."/>
        </authorList>
    </citation>
    <scope>NUCLEOTIDE SEQUENCE [LARGE SCALE GENOMIC DNA]</scope>
    <source>
        <strain evidence="1 2">SN35</strain>
    </source>
</reference>
<dbReference type="EMBL" id="CP011280">
    <property type="protein sequence ID" value="AKC95822.1"/>
    <property type="molecule type" value="Genomic_DNA"/>
</dbReference>
<dbReference type="AlphaFoldDB" id="A0A0E3ZBY7"/>
<evidence type="ECO:0000313" key="1">
    <source>
        <dbReference type="EMBL" id="AKC95822.1"/>
    </source>
</evidence>
<accession>A0A0E3ZBY7</accession>
<dbReference type="KEGG" id="sns:VC03_04890"/>